<proteinExistence type="predicted"/>
<keyword evidence="1" id="KW-1133">Transmembrane helix</keyword>
<keyword evidence="1" id="KW-0812">Transmembrane</keyword>
<keyword evidence="3" id="KW-1185">Reference proteome</keyword>
<sequence>MGQTIDLRKIIWGIILTLAWICTFVFIPGNLVIDWMGDNSNLTPLRLVFNFIGLLVIFFYNLLYRSNSETTKLSWTVTLTMIWLSMILFFPFRASKEGGAMGFFALIGGLAVVVLWVRFFSDEIFTPKSSNGKA</sequence>
<feature type="transmembrane region" description="Helical" evidence="1">
    <location>
        <begin position="45"/>
        <end position="63"/>
    </location>
</feature>
<dbReference type="AlphaFoldDB" id="A0A326U4W2"/>
<dbReference type="OrthoDB" id="160850at2"/>
<reference evidence="2 3" key="1">
    <citation type="submission" date="2018-06" db="EMBL/GenBank/DDBJ databases">
        <title>Genomic Encyclopedia of Archaeal and Bacterial Type Strains, Phase II (KMG-II): from individual species to whole genera.</title>
        <authorList>
            <person name="Goeker M."/>
        </authorList>
    </citation>
    <scope>NUCLEOTIDE SEQUENCE [LARGE SCALE GENOMIC DNA]</scope>
    <source>
        <strain evidence="2 3">ATCC BAA-1881</strain>
    </source>
</reference>
<protein>
    <submittedName>
        <fullName evidence="2">Uncharacterized protein</fullName>
    </submittedName>
</protein>
<comment type="caution">
    <text evidence="2">The sequence shown here is derived from an EMBL/GenBank/DDBJ whole genome shotgun (WGS) entry which is preliminary data.</text>
</comment>
<feature type="transmembrane region" description="Helical" evidence="1">
    <location>
        <begin position="75"/>
        <end position="94"/>
    </location>
</feature>
<evidence type="ECO:0000313" key="3">
    <source>
        <dbReference type="Proteomes" id="UP000248806"/>
    </source>
</evidence>
<dbReference type="RefSeq" id="WP_111324848.1">
    <property type="nucleotide sequence ID" value="NZ_BIFX01000001.1"/>
</dbReference>
<gene>
    <name evidence="2" type="ORF">EI42_04528</name>
</gene>
<feature type="transmembrane region" description="Helical" evidence="1">
    <location>
        <begin position="12"/>
        <end position="33"/>
    </location>
</feature>
<keyword evidence="1" id="KW-0472">Membrane</keyword>
<evidence type="ECO:0000313" key="2">
    <source>
        <dbReference type="EMBL" id="PZW24646.1"/>
    </source>
</evidence>
<name>A0A326U4W2_THEHA</name>
<evidence type="ECO:0000256" key="1">
    <source>
        <dbReference type="SAM" id="Phobius"/>
    </source>
</evidence>
<organism evidence="2 3">
    <name type="scientific">Thermosporothrix hazakensis</name>
    <dbReference type="NCBI Taxonomy" id="644383"/>
    <lineage>
        <taxon>Bacteria</taxon>
        <taxon>Bacillati</taxon>
        <taxon>Chloroflexota</taxon>
        <taxon>Ktedonobacteria</taxon>
        <taxon>Ktedonobacterales</taxon>
        <taxon>Thermosporotrichaceae</taxon>
        <taxon>Thermosporothrix</taxon>
    </lineage>
</organism>
<dbReference type="Proteomes" id="UP000248806">
    <property type="component" value="Unassembled WGS sequence"/>
</dbReference>
<dbReference type="EMBL" id="QKUF01000021">
    <property type="protein sequence ID" value="PZW24646.1"/>
    <property type="molecule type" value="Genomic_DNA"/>
</dbReference>
<feature type="transmembrane region" description="Helical" evidence="1">
    <location>
        <begin position="100"/>
        <end position="120"/>
    </location>
</feature>
<accession>A0A326U4W2</accession>